<comment type="subcellular location">
    <subcellularLocation>
        <location evidence="1">Periplasm</location>
    </subcellularLocation>
</comment>
<dbReference type="eggNOG" id="COG2182">
    <property type="taxonomic scope" value="Bacteria"/>
</dbReference>
<keyword evidence="4" id="KW-0732">Signal</keyword>
<evidence type="ECO:0000256" key="7">
    <source>
        <dbReference type="ARBA" id="ARBA00023288"/>
    </source>
</evidence>
<keyword evidence="7" id="KW-0449">Lipoprotein</keyword>
<dbReference type="Pfam" id="PF13416">
    <property type="entry name" value="SBP_bac_8"/>
    <property type="match status" value="1"/>
</dbReference>
<dbReference type="GO" id="GO:0042597">
    <property type="term" value="C:periplasmic space"/>
    <property type="evidence" value="ECO:0007669"/>
    <property type="project" value="UniProtKB-SubCell"/>
</dbReference>
<evidence type="ECO:0000256" key="3">
    <source>
        <dbReference type="ARBA" id="ARBA00022475"/>
    </source>
</evidence>
<comment type="similarity">
    <text evidence="2">Belongs to the bacterial solute-binding protein 1 family.</text>
</comment>
<proteinExistence type="inferred from homology"/>
<dbReference type="EMBL" id="AVQI01000020">
    <property type="protein sequence ID" value="ERK04583.1"/>
    <property type="molecule type" value="Genomic_DNA"/>
</dbReference>
<accession>U2LJI4</accession>
<dbReference type="Proteomes" id="UP000016646">
    <property type="component" value="Unassembled WGS sequence"/>
</dbReference>
<dbReference type="InterPro" id="IPR050490">
    <property type="entry name" value="Bact_solute-bd_prot1"/>
</dbReference>
<dbReference type="Proteomes" id="UP000016412">
    <property type="component" value="Unassembled WGS sequence"/>
</dbReference>
<organism evidence="8 10">
    <name type="scientific">Treponema socranskii subsp. socranskii VPI DR56BR1116 = ATCC 35536</name>
    <dbReference type="NCBI Taxonomy" id="1125725"/>
    <lineage>
        <taxon>Bacteria</taxon>
        <taxon>Pseudomonadati</taxon>
        <taxon>Spirochaetota</taxon>
        <taxon>Spirochaetia</taxon>
        <taxon>Spirochaetales</taxon>
        <taxon>Treponemataceae</taxon>
        <taxon>Treponema</taxon>
    </lineage>
</organism>
<comment type="caution">
    <text evidence="8">The sequence shown here is derived from an EMBL/GenBank/DDBJ whole genome shotgun (WGS) entry which is preliminary data.</text>
</comment>
<keyword evidence="5" id="KW-0472">Membrane</keyword>
<dbReference type="SUPFAM" id="SSF53850">
    <property type="entry name" value="Periplasmic binding protein-like II"/>
    <property type="match status" value="1"/>
</dbReference>
<dbReference type="PANTHER" id="PTHR43649">
    <property type="entry name" value="ARABINOSE-BINDING PROTEIN-RELATED"/>
    <property type="match status" value="1"/>
</dbReference>
<evidence type="ECO:0000313" key="10">
    <source>
        <dbReference type="Proteomes" id="UP000016412"/>
    </source>
</evidence>
<evidence type="ECO:0000256" key="1">
    <source>
        <dbReference type="ARBA" id="ARBA00004418"/>
    </source>
</evidence>
<reference evidence="10 11" key="1">
    <citation type="submission" date="2013-08" db="EMBL/GenBank/DDBJ databases">
        <authorList>
            <person name="Durkin A.S."/>
            <person name="Haft D.R."/>
            <person name="McCorrison J."/>
            <person name="Torralba M."/>
            <person name="Gillis M."/>
            <person name="Haft D.H."/>
            <person name="Methe B."/>
            <person name="Sutton G."/>
            <person name="Nelson K.E."/>
        </authorList>
    </citation>
    <scope>NUCLEOTIDE SEQUENCE [LARGE SCALE GENOMIC DNA]</scope>
    <source>
        <strain evidence="9 11">ATCC 35536</strain>
        <strain evidence="8 10">VPI DR56BR1116</strain>
    </source>
</reference>
<evidence type="ECO:0000313" key="11">
    <source>
        <dbReference type="Proteomes" id="UP000016646"/>
    </source>
</evidence>
<protein>
    <submittedName>
        <fullName evidence="8">ABC transporter, solute-binding protein</fullName>
    </submittedName>
</protein>
<dbReference type="InterPro" id="IPR006059">
    <property type="entry name" value="SBP"/>
</dbReference>
<keyword evidence="11" id="KW-1185">Reference proteome</keyword>
<gene>
    <name evidence="9" type="ORF">HMPREF0860_0813</name>
    <name evidence="8" type="ORF">HMPREF1325_2142</name>
</gene>
<evidence type="ECO:0000256" key="5">
    <source>
        <dbReference type="ARBA" id="ARBA00023136"/>
    </source>
</evidence>
<evidence type="ECO:0000313" key="8">
    <source>
        <dbReference type="EMBL" id="ERF61411.1"/>
    </source>
</evidence>
<dbReference type="AlphaFoldDB" id="U2LJI4"/>
<name>U2LJI4_TRESO</name>
<evidence type="ECO:0000313" key="9">
    <source>
        <dbReference type="EMBL" id="ERK04583.1"/>
    </source>
</evidence>
<sequence length="465" mass="51410">MASCCILLVEFYRYAVCFAFLSYRNSLSDFSIGGIMKKMLCFCTALSVTAMMLFAMGMKEDSPSSGSTGVKEITMWYQENKSMIPAFDKRVADFNEAYKDKYHLTIQYIPRGSAYAYEDKVNSAAFTNQLPDLLALDGPNVANYAANGIIIPIDDYVSAESKADLMPSIIIQGTYNNRLYAVGLNESSCALFYNKEIFAANGFRIPKSIEDAYTWDEVYAMAKKISTPGCVGIKLIMNKGEGIPYVLSPFWDMNNSAFTSPDGSKCSGWINNKGGVEAAAYLQRFFKEGLANIDPSPTEFQDGKSAMWITNSGQLRGILKNYPNFPIGVTYYPVTNDKSSASPCGSWALGISKNAKDKTAAAVALAFMTNSDSTLAYSTEGGYPPSRRSNYTNNKMWNTMPFKVFSEELFACAVPRPRTPVYTVLSPKFSEIFLDICSGSDPKKSLDELASFVDAEYSRFKSSHR</sequence>
<evidence type="ECO:0000256" key="2">
    <source>
        <dbReference type="ARBA" id="ARBA00008520"/>
    </source>
</evidence>
<dbReference type="EMBL" id="AUZJ01000013">
    <property type="protein sequence ID" value="ERF61411.1"/>
    <property type="molecule type" value="Genomic_DNA"/>
</dbReference>
<dbReference type="OrthoDB" id="9798191at2"/>
<evidence type="ECO:0000256" key="4">
    <source>
        <dbReference type="ARBA" id="ARBA00022729"/>
    </source>
</evidence>
<evidence type="ECO:0000256" key="6">
    <source>
        <dbReference type="ARBA" id="ARBA00023139"/>
    </source>
</evidence>
<dbReference type="PANTHER" id="PTHR43649:SF33">
    <property type="entry name" value="POLYGALACTURONAN_RHAMNOGALACTURONAN-BINDING PROTEIN YTCQ"/>
    <property type="match status" value="1"/>
</dbReference>
<dbReference type="Gene3D" id="3.40.190.10">
    <property type="entry name" value="Periplasmic binding protein-like II"/>
    <property type="match status" value="1"/>
</dbReference>
<dbReference type="STRING" id="1125725.HMPREF1325_2142"/>
<keyword evidence="3" id="KW-1003">Cell membrane</keyword>
<dbReference type="PATRIC" id="fig|1125725.3.peg.584"/>
<keyword evidence="6" id="KW-0564">Palmitate</keyword>